<protein>
    <submittedName>
        <fullName evidence="17">Glycine receptor subunit alpha-2-like</fullName>
    </submittedName>
</protein>
<dbReference type="InterPro" id="IPR006028">
    <property type="entry name" value="GABAA/Glycine_rcpt"/>
</dbReference>
<keyword evidence="4" id="KW-1003">Cell membrane</keyword>
<evidence type="ECO:0000256" key="10">
    <source>
        <dbReference type="ARBA" id="ARBA00023303"/>
    </source>
</evidence>
<organism evidence="16 17">
    <name type="scientific">Galendromus occidentalis</name>
    <name type="common">western predatory mite</name>
    <dbReference type="NCBI Taxonomy" id="34638"/>
    <lineage>
        <taxon>Eukaryota</taxon>
        <taxon>Metazoa</taxon>
        <taxon>Ecdysozoa</taxon>
        <taxon>Arthropoda</taxon>
        <taxon>Chelicerata</taxon>
        <taxon>Arachnida</taxon>
        <taxon>Acari</taxon>
        <taxon>Parasitiformes</taxon>
        <taxon>Mesostigmata</taxon>
        <taxon>Gamasina</taxon>
        <taxon>Phytoseioidea</taxon>
        <taxon>Phytoseiidae</taxon>
        <taxon>Typhlodrominae</taxon>
        <taxon>Galendromus</taxon>
    </lineage>
</organism>
<dbReference type="InterPro" id="IPR006202">
    <property type="entry name" value="Neur_chan_lig-bd"/>
</dbReference>
<feature type="signal peptide" evidence="13">
    <location>
        <begin position="1"/>
        <end position="25"/>
    </location>
</feature>
<dbReference type="Gene3D" id="2.70.170.10">
    <property type="entry name" value="Neurotransmitter-gated ion-channel ligand-binding domain"/>
    <property type="match status" value="1"/>
</dbReference>
<evidence type="ECO:0000256" key="2">
    <source>
        <dbReference type="ARBA" id="ARBA00004236"/>
    </source>
</evidence>
<dbReference type="GO" id="GO:0005230">
    <property type="term" value="F:extracellular ligand-gated monoatomic ion channel activity"/>
    <property type="evidence" value="ECO:0007669"/>
    <property type="project" value="InterPro"/>
</dbReference>
<dbReference type="AlphaFoldDB" id="A0AAJ6QUD1"/>
<evidence type="ECO:0000256" key="12">
    <source>
        <dbReference type="SAM" id="Phobius"/>
    </source>
</evidence>
<feature type="region of interest" description="Disordered" evidence="11">
    <location>
        <begin position="358"/>
        <end position="378"/>
    </location>
</feature>
<name>A0AAJ6QUD1_9ACAR</name>
<dbReference type="InterPro" id="IPR006029">
    <property type="entry name" value="Neurotrans-gated_channel_TM"/>
</dbReference>
<dbReference type="InterPro" id="IPR006201">
    <property type="entry name" value="Neur_channel"/>
</dbReference>
<feature type="chain" id="PRO_5042536742" evidence="13">
    <location>
        <begin position="26"/>
        <end position="513"/>
    </location>
</feature>
<feature type="transmembrane region" description="Helical" evidence="12">
    <location>
        <begin position="251"/>
        <end position="275"/>
    </location>
</feature>
<keyword evidence="16" id="KW-1185">Reference proteome</keyword>
<dbReference type="PROSITE" id="PS00236">
    <property type="entry name" value="NEUROTR_ION_CHANNEL"/>
    <property type="match status" value="1"/>
</dbReference>
<dbReference type="GeneID" id="100908932"/>
<dbReference type="GO" id="GO:0005254">
    <property type="term" value="F:chloride channel activity"/>
    <property type="evidence" value="ECO:0007669"/>
    <property type="project" value="UniProtKB-ARBA"/>
</dbReference>
<dbReference type="InterPro" id="IPR018000">
    <property type="entry name" value="Neurotransmitter_ion_chnl_CS"/>
</dbReference>
<evidence type="ECO:0000256" key="3">
    <source>
        <dbReference type="ARBA" id="ARBA00022448"/>
    </source>
</evidence>
<feature type="transmembrane region" description="Helical" evidence="12">
    <location>
        <begin position="316"/>
        <end position="335"/>
    </location>
</feature>
<keyword evidence="6 13" id="KW-0732">Signal</keyword>
<dbReference type="Proteomes" id="UP000694867">
    <property type="component" value="Unplaced"/>
</dbReference>
<dbReference type="KEGG" id="goe:100908932"/>
<evidence type="ECO:0000256" key="6">
    <source>
        <dbReference type="ARBA" id="ARBA00022729"/>
    </source>
</evidence>
<evidence type="ECO:0000256" key="5">
    <source>
        <dbReference type="ARBA" id="ARBA00022692"/>
    </source>
</evidence>
<keyword evidence="3" id="KW-0813">Transport</keyword>
<evidence type="ECO:0000256" key="7">
    <source>
        <dbReference type="ARBA" id="ARBA00022989"/>
    </source>
</evidence>
<accession>A0AAJ6QUD1</accession>
<feature type="domain" description="Neurotransmitter-gated ion-channel transmembrane" evidence="15">
    <location>
        <begin position="260"/>
        <end position="344"/>
    </location>
</feature>
<sequence length="513" mass="58122">MISNRELITPIIHLICLAISRSAEGVKEPPVEDPEPLSPVERRSSPLNLETNFILEGFGDFRPIEMDFEIDISINMSWSLRKAVCELYEQALMHDGVNTSADGTLVIPPRRLTKNIYWLPDLLLVEAKSAEMSSDMIYTINGKFKRRRDCSQSEMIVLSKQKLVLACQLDLSKFPFDIHTCPLTLRSFSHNNGTIRMKKSTRVPVLRFGNNRLQEFSFRAEVTEIENDLSWFDPTTPYSSLRIEISFKRKMLNVVLTAFLPCSTIVMVSMLAYLMDVNATYERVVLTMTTSLSQYTLLTTVRSFLPPTSYLTRCDVFMYVSLFFNLAMVIECATIDKINTHEKEILLTKPEQIGFEYVSPTPRNAKNRDSSAGEDSDYIDVDTARSDGVGVSSGLRVSLNSLRRITPNAALKLPAPSATRAKRKNRSNRVSPAPRLITPWSNTRSDSAISLRNAVCPDHLFRNIIGPRAERVDKIFKMVLSLAYLGFQACFWAAHLDFLTGVQMISRNNFNQL</sequence>
<evidence type="ECO:0000313" key="16">
    <source>
        <dbReference type="Proteomes" id="UP000694867"/>
    </source>
</evidence>
<evidence type="ECO:0000256" key="8">
    <source>
        <dbReference type="ARBA" id="ARBA00023065"/>
    </source>
</evidence>
<evidence type="ECO:0000256" key="4">
    <source>
        <dbReference type="ARBA" id="ARBA00022475"/>
    </source>
</evidence>
<dbReference type="Pfam" id="PF02932">
    <property type="entry name" value="Neur_chan_memb"/>
    <property type="match status" value="1"/>
</dbReference>
<dbReference type="PANTHER" id="PTHR18945">
    <property type="entry name" value="NEUROTRANSMITTER GATED ION CHANNEL"/>
    <property type="match status" value="1"/>
</dbReference>
<dbReference type="Pfam" id="PF02931">
    <property type="entry name" value="Neur_chan_LBD"/>
    <property type="match status" value="1"/>
</dbReference>
<feature type="transmembrane region" description="Helical" evidence="12">
    <location>
        <begin position="475"/>
        <end position="494"/>
    </location>
</feature>
<keyword evidence="7 12" id="KW-1133">Transmembrane helix</keyword>
<evidence type="ECO:0000259" key="14">
    <source>
        <dbReference type="Pfam" id="PF02931"/>
    </source>
</evidence>
<dbReference type="Gene3D" id="1.20.58.390">
    <property type="entry name" value="Neurotransmitter-gated ion-channel transmembrane domain"/>
    <property type="match status" value="1"/>
</dbReference>
<comment type="subcellular location">
    <subcellularLocation>
        <location evidence="2">Cell membrane</location>
    </subcellularLocation>
    <subcellularLocation>
        <location evidence="1">Membrane</location>
        <topology evidence="1">Multi-pass membrane protein</topology>
    </subcellularLocation>
</comment>
<evidence type="ECO:0000256" key="1">
    <source>
        <dbReference type="ARBA" id="ARBA00004141"/>
    </source>
</evidence>
<evidence type="ECO:0000259" key="15">
    <source>
        <dbReference type="Pfam" id="PF02932"/>
    </source>
</evidence>
<evidence type="ECO:0000313" key="17">
    <source>
        <dbReference type="RefSeq" id="XP_003744083.1"/>
    </source>
</evidence>
<dbReference type="GO" id="GO:0099095">
    <property type="term" value="F:ligand-gated monoatomic anion channel activity"/>
    <property type="evidence" value="ECO:0007669"/>
    <property type="project" value="UniProtKB-ARBA"/>
</dbReference>
<dbReference type="GO" id="GO:0004888">
    <property type="term" value="F:transmembrane signaling receptor activity"/>
    <property type="evidence" value="ECO:0007669"/>
    <property type="project" value="InterPro"/>
</dbReference>
<dbReference type="SUPFAM" id="SSF63712">
    <property type="entry name" value="Nicotinic receptor ligand binding domain-like"/>
    <property type="match status" value="1"/>
</dbReference>
<dbReference type="InterPro" id="IPR036734">
    <property type="entry name" value="Neur_chan_lig-bd_sf"/>
</dbReference>
<feature type="domain" description="Neurotransmitter-gated ion-channel ligand-binding" evidence="14">
    <location>
        <begin position="38"/>
        <end position="251"/>
    </location>
</feature>
<keyword evidence="10" id="KW-0407">Ion channel</keyword>
<dbReference type="SUPFAM" id="SSF90112">
    <property type="entry name" value="Neurotransmitter-gated ion-channel transmembrane pore"/>
    <property type="match status" value="1"/>
</dbReference>
<dbReference type="RefSeq" id="XP_003744083.1">
    <property type="nucleotide sequence ID" value="XM_003744035.1"/>
</dbReference>
<keyword evidence="5 12" id="KW-0812">Transmembrane</keyword>
<keyword evidence="9 12" id="KW-0472">Membrane</keyword>
<proteinExistence type="predicted"/>
<evidence type="ECO:0000256" key="13">
    <source>
        <dbReference type="SAM" id="SignalP"/>
    </source>
</evidence>
<feature type="region of interest" description="Disordered" evidence="11">
    <location>
        <begin position="416"/>
        <end position="437"/>
    </location>
</feature>
<dbReference type="InterPro" id="IPR036719">
    <property type="entry name" value="Neuro-gated_channel_TM_sf"/>
</dbReference>
<evidence type="ECO:0000256" key="9">
    <source>
        <dbReference type="ARBA" id="ARBA00023136"/>
    </source>
</evidence>
<dbReference type="PRINTS" id="PR00253">
    <property type="entry name" value="GABAARECEPTR"/>
</dbReference>
<dbReference type="GO" id="GO:0005886">
    <property type="term" value="C:plasma membrane"/>
    <property type="evidence" value="ECO:0007669"/>
    <property type="project" value="UniProtKB-SubCell"/>
</dbReference>
<reference evidence="17" key="1">
    <citation type="submission" date="2025-08" db="UniProtKB">
        <authorList>
            <consortium name="RefSeq"/>
        </authorList>
    </citation>
    <scope>IDENTIFICATION</scope>
</reference>
<evidence type="ECO:0000256" key="11">
    <source>
        <dbReference type="SAM" id="MobiDB-lite"/>
    </source>
</evidence>
<gene>
    <name evidence="17" type="primary">LOC100908932</name>
</gene>
<keyword evidence="8" id="KW-0406">Ion transport</keyword>
<dbReference type="InterPro" id="IPR038050">
    <property type="entry name" value="Neuro_actylchol_rec"/>
</dbReference>